<dbReference type="RefSeq" id="WP_146313256.1">
    <property type="nucleotide sequence ID" value="NZ_VOHE01000007.1"/>
</dbReference>
<dbReference type="AlphaFoldDB" id="A0A5C5TWR5"/>
<evidence type="ECO:0000313" key="2">
    <source>
        <dbReference type="EMBL" id="TWT17685.1"/>
    </source>
</evidence>
<proteinExistence type="predicted"/>
<feature type="signal peptide" evidence="1">
    <location>
        <begin position="1"/>
        <end position="22"/>
    </location>
</feature>
<keyword evidence="3" id="KW-1185">Reference proteome</keyword>
<dbReference type="GO" id="GO:0019867">
    <property type="term" value="C:outer membrane"/>
    <property type="evidence" value="ECO:0007669"/>
    <property type="project" value="InterPro"/>
</dbReference>
<dbReference type="GO" id="GO:0055085">
    <property type="term" value="P:transmembrane transport"/>
    <property type="evidence" value="ECO:0007669"/>
    <property type="project" value="TreeGrafter"/>
</dbReference>
<dbReference type="EMBL" id="VOHE01000007">
    <property type="protein sequence ID" value="TWT17685.1"/>
    <property type="molecule type" value="Genomic_DNA"/>
</dbReference>
<dbReference type="PANTHER" id="PTHR36920:SF1">
    <property type="entry name" value="OUTER MEMBRANE PROTEIN W"/>
    <property type="match status" value="1"/>
</dbReference>
<reference evidence="2 3" key="1">
    <citation type="submission" date="2019-07" db="EMBL/GenBank/DDBJ databases">
        <title>Luteimonas sp. YD-1 nov., isolated from acidic soil.</title>
        <authorList>
            <person name="Zhou J."/>
        </authorList>
    </citation>
    <scope>NUCLEOTIDE SEQUENCE [LARGE SCALE GENOMIC DNA]</scope>
    <source>
        <strain evidence="2 3">YD-1</strain>
    </source>
</reference>
<comment type="caution">
    <text evidence="2">The sequence shown here is derived from an EMBL/GenBank/DDBJ whole genome shotgun (WGS) entry which is preliminary data.</text>
</comment>
<dbReference type="InterPro" id="IPR011250">
    <property type="entry name" value="OMP/PagP_B-barrel"/>
</dbReference>
<feature type="chain" id="PRO_5023075063" evidence="1">
    <location>
        <begin position="23"/>
        <end position="212"/>
    </location>
</feature>
<evidence type="ECO:0000313" key="3">
    <source>
        <dbReference type="Proteomes" id="UP000315949"/>
    </source>
</evidence>
<evidence type="ECO:0000256" key="1">
    <source>
        <dbReference type="SAM" id="SignalP"/>
    </source>
</evidence>
<dbReference type="PANTHER" id="PTHR36920">
    <property type="match status" value="1"/>
</dbReference>
<gene>
    <name evidence="2" type="ORF">FQY79_12565</name>
</gene>
<dbReference type="OrthoDB" id="9807574at2"/>
<organism evidence="2 3">
    <name type="scientific">Luteimonas wenzhouensis</name>
    <dbReference type="NCBI Taxonomy" id="2599615"/>
    <lineage>
        <taxon>Bacteria</taxon>
        <taxon>Pseudomonadati</taxon>
        <taxon>Pseudomonadota</taxon>
        <taxon>Gammaproteobacteria</taxon>
        <taxon>Lysobacterales</taxon>
        <taxon>Lysobacteraceae</taxon>
        <taxon>Luteimonas</taxon>
    </lineage>
</organism>
<name>A0A5C5TWR5_9GAMM</name>
<dbReference type="Proteomes" id="UP000315949">
    <property type="component" value="Unassembled WGS sequence"/>
</dbReference>
<sequence>MSRIPVLLAAAVAASLALPAAAQSRGDWTMGVGVHAVDPKSDNGRLDATALELGLLPPTQVGGSVRPTITAEYFIRDNLGIEVLAAAPFQHDIDIRGVGRVGSTRHLPPVVSLQYHFANASAATPFVGLGVNYTTFFDEETTGALSGTRLSLGDSWGLAAHAGVDIAIGKRGALRIDARWADIETTVKVNGVNVGKANLDPLVYGLAWVWKF</sequence>
<dbReference type="InterPro" id="IPR005618">
    <property type="entry name" value="OMPW"/>
</dbReference>
<keyword evidence="1" id="KW-0732">Signal</keyword>
<dbReference type="SUPFAM" id="SSF56925">
    <property type="entry name" value="OMPA-like"/>
    <property type="match status" value="1"/>
</dbReference>
<protein>
    <submittedName>
        <fullName evidence="2">OmpW family protein</fullName>
    </submittedName>
</protein>
<dbReference type="Pfam" id="PF03922">
    <property type="entry name" value="OmpW"/>
    <property type="match status" value="1"/>
</dbReference>
<accession>A0A5C5TWR5</accession>
<dbReference type="Gene3D" id="2.40.160.20">
    <property type="match status" value="1"/>
</dbReference>